<protein>
    <submittedName>
        <fullName evidence="2">Uncharacterized protein</fullName>
    </submittedName>
</protein>
<dbReference type="EMBL" id="UINC01009012">
    <property type="protein sequence ID" value="SVA40492.1"/>
    <property type="molecule type" value="Genomic_DNA"/>
</dbReference>
<reference evidence="2" key="1">
    <citation type="submission" date="2018-05" db="EMBL/GenBank/DDBJ databases">
        <authorList>
            <person name="Lanie J.A."/>
            <person name="Ng W.-L."/>
            <person name="Kazmierczak K.M."/>
            <person name="Andrzejewski T.M."/>
            <person name="Davidsen T.M."/>
            <person name="Wayne K.J."/>
            <person name="Tettelin H."/>
            <person name="Glass J.I."/>
            <person name="Rusch D."/>
            <person name="Podicherti R."/>
            <person name="Tsui H.-C.T."/>
            <person name="Winkler M.E."/>
        </authorList>
    </citation>
    <scope>NUCLEOTIDE SEQUENCE</scope>
</reference>
<sequence length="812" mass="88917">MAELPRYQRSEAAQAVPTSKAAADYGFSLAEKLRAFSNKQHDYLDQQARIEGKQAGLTEASGKTSGVDLSDMSTIRSRAFSEGAQLAHAAQIKIEVNENIARIALENEYDLQAFQTSAEGYKKGLLAEVDPLMRAVAETDVNANISSETIKIGAAIHKKDQAQIIADIQQGADLMTENVLNWARDGDIESSVAEMDQIKSLLNEGVDNGLIDPAWAANYIDTLDEKQDGQIVFGQLKRILEDDGLEAAEKALEAFDSLSSEELKKQFEVEIEPATKDAIVSKMETALSRERSDQSRATAITNAEKAAESKVLKEEAKDVTYALQHNQIPDGAEELIQKLIDNGDLIVAKDLAEELAITKAIINRKITVGDHEHDVSFIHQTTSVMEHVIAGMEKKENLSGFDAKLLERYRKVLADTKTGIAEDIMSLAVRQGRITELNTVGWGNPETIEKRMQQFRLVQALYGTTEGSPLTAVESNNLIKTLNDEETTISAKAQILGTLVEGFGDGAQDILKQMYDNDSPEYVIVGELMVEGQINMAFDILEGMDLLSKGLVNKPAGLDQEILLELGNAVQMNPKYAQMVIEAAEALYVQSNKGITVDTVDSIDKDILKSVLNKITGGVLDINGIKIIAPERGITEGMFEKHLDELRPNDLNAMGGVYLQAYTDNINDLPSEVMEGVLKEIKNATFISIGQGIYHVVLSKPGEPVELLKDKHGYNFVFKYDTVAGIESTWAEGVVVGDILDYEKLDTEKSAAKEAEEKAKEAEKKAAEAKKKAERVEEAEAQIAESDAAFEAGEMNADVSEIIKNIQEANED</sequence>
<dbReference type="AlphaFoldDB" id="A0A381VJN1"/>
<name>A0A381VJN1_9ZZZZ</name>
<proteinExistence type="predicted"/>
<gene>
    <name evidence="2" type="ORF">METZ01_LOCUS93346</name>
</gene>
<accession>A0A381VJN1</accession>
<organism evidence="2">
    <name type="scientific">marine metagenome</name>
    <dbReference type="NCBI Taxonomy" id="408172"/>
    <lineage>
        <taxon>unclassified sequences</taxon>
        <taxon>metagenomes</taxon>
        <taxon>ecological metagenomes</taxon>
    </lineage>
</organism>
<feature type="coiled-coil region" evidence="1">
    <location>
        <begin position="742"/>
        <end position="812"/>
    </location>
</feature>
<keyword evidence="1" id="KW-0175">Coiled coil</keyword>
<evidence type="ECO:0000256" key="1">
    <source>
        <dbReference type="SAM" id="Coils"/>
    </source>
</evidence>
<evidence type="ECO:0000313" key="2">
    <source>
        <dbReference type="EMBL" id="SVA40492.1"/>
    </source>
</evidence>